<reference evidence="2" key="1">
    <citation type="submission" date="2023-07" db="EMBL/GenBank/DDBJ databases">
        <authorList>
            <consortium name="CYATHOMIX"/>
        </authorList>
    </citation>
    <scope>NUCLEOTIDE SEQUENCE</scope>
    <source>
        <strain evidence="2">N/A</strain>
    </source>
</reference>
<dbReference type="AlphaFoldDB" id="A0AA36HEG4"/>
<evidence type="ECO:0000256" key="1">
    <source>
        <dbReference type="SAM" id="Phobius"/>
    </source>
</evidence>
<evidence type="ECO:0000313" key="2">
    <source>
        <dbReference type="EMBL" id="CAJ0609310.1"/>
    </source>
</evidence>
<accession>A0AA36HEG4</accession>
<keyword evidence="1" id="KW-0812">Transmembrane</keyword>
<keyword evidence="3" id="KW-1185">Reference proteome</keyword>
<comment type="caution">
    <text evidence="2">The sequence shown here is derived from an EMBL/GenBank/DDBJ whole genome shotgun (WGS) entry which is preliminary data.</text>
</comment>
<evidence type="ECO:0000313" key="3">
    <source>
        <dbReference type="Proteomes" id="UP001176961"/>
    </source>
</evidence>
<keyword evidence="1" id="KW-0472">Membrane</keyword>
<name>A0AA36HEG4_CYLNA</name>
<protein>
    <submittedName>
        <fullName evidence="2">Uncharacterized protein</fullName>
    </submittedName>
</protein>
<gene>
    <name evidence="2" type="ORF">CYNAS_LOCUS21293</name>
</gene>
<dbReference type="Proteomes" id="UP001176961">
    <property type="component" value="Unassembled WGS sequence"/>
</dbReference>
<dbReference type="EMBL" id="CATQJL010000326">
    <property type="protein sequence ID" value="CAJ0609310.1"/>
    <property type="molecule type" value="Genomic_DNA"/>
</dbReference>
<proteinExistence type="predicted"/>
<organism evidence="2 3">
    <name type="scientific">Cylicocyclus nassatus</name>
    <name type="common">Nematode worm</name>
    <dbReference type="NCBI Taxonomy" id="53992"/>
    <lineage>
        <taxon>Eukaryota</taxon>
        <taxon>Metazoa</taxon>
        <taxon>Ecdysozoa</taxon>
        <taxon>Nematoda</taxon>
        <taxon>Chromadorea</taxon>
        <taxon>Rhabditida</taxon>
        <taxon>Rhabditina</taxon>
        <taxon>Rhabditomorpha</taxon>
        <taxon>Strongyloidea</taxon>
        <taxon>Strongylidae</taxon>
        <taxon>Cylicocyclus</taxon>
    </lineage>
</organism>
<sequence>MRDWGGLSPYEFFSLDQSLDNEVGDQSAELAHIYRTMFRITFVVFSVILFVSAAVVDRSKRQTYKYDESLLKYAHPHPGTKVQQGYLARYAPQEWPKWYSRVMMQWDGQSVLAPYEQQDVRYPGWHVSRIRGY</sequence>
<keyword evidence="1" id="KW-1133">Transmembrane helix</keyword>
<feature type="transmembrane region" description="Helical" evidence="1">
    <location>
        <begin position="37"/>
        <end position="56"/>
    </location>
</feature>